<gene>
    <name evidence="2" type="ORF">LSTR_LSTR007350</name>
</gene>
<protein>
    <submittedName>
        <fullName evidence="2">Uncharacterized protein</fullName>
    </submittedName>
</protein>
<keyword evidence="3" id="KW-1185">Reference proteome</keyword>
<dbReference type="AlphaFoldDB" id="A0A482XNF8"/>
<dbReference type="InParanoid" id="A0A482XNF8"/>
<evidence type="ECO:0000256" key="1">
    <source>
        <dbReference type="SAM" id="MobiDB-lite"/>
    </source>
</evidence>
<dbReference type="Proteomes" id="UP000291343">
    <property type="component" value="Unassembled WGS sequence"/>
</dbReference>
<name>A0A482XNF8_LAOST</name>
<comment type="caution">
    <text evidence="2">The sequence shown here is derived from an EMBL/GenBank/DDBJ whole genome shotgun (WGS) entry which is preliminary data.</text>
</comment>
<feature type="region of interest" description="Disordered" evidence="1">
    <location>
        <begin position="1"/>
        <end position="22"/>
    </location>
</feature>
<accession>A0A482XNF8</accession>
<dbReference type="EMBL" id="QKKF02004189">
    <property type="protein sequence ID" value="RZF47423.1"/>
    <property type="molecule type" value="Genomic_DNA"/>
</dbReference>
<evidence type="ECO:0000313" key="2">
    <source>
        <dbReference type="EMBL" id="RZF47423.1"/>
    </source>
</evidence>
<reference evidence="2 3" key="1">
    <citation type="journal article" date="2017" name="Gigascience">
        <title>Genome sequence of the small brown planthopper, Laodelphax striatellus.</title>
        <authorList>
            <person name="Zhu J."/>
            <person name="Jiang F."/>
            <person name="Wang X."/>
            <person name="Yang P."/>
            <person name="Bao Y."/>
            <person name="Zhao W."/>
            <person name="Wang W."/>
            <person name="Lu H."/>
            <person name="Wang Q."/>
            <person name="Cui N."/>
            <person name="Li J."/>
            <person name="Chen X."/>
            <person name="Luo L."/>
            <person name="Yu J."/>
            <person name="Kang L."/>
            <person name="Cui F."/>
        </authorList>
    </citation>
    <scope>NUCLEOTIDE SEQUENCE [LARGE SCALE GENOMIC DNA]</scope>
    <source>
        <strain evidence="2">Lst14</strain>
    </source>
</reference>
<evidence type="ECO:0000313" key="3">
    <source>
        <dbReference type="Proteomes" id="UP000291343"/>
    </source>
</evidence>
<sequence>MKNPSHPCQFPSFESPHASPSASRAEQCQTTFSVRGVNTAFLCNRNNRLVISCLEIPRRMFVQGNWCKFDYDFLSPSVAS</sequence>
<proteinExistence type="predicted"/>
<organism evidence="2 3">
    <name type="scientific">Laodelphax striatellus</name>
    <name type="common">Small brown planthopper</name>
    <name type="synonym">Delphax striatella</name>
    <dbReference type="NCBI Taxonomy" id="195883"/>
    <lineage>
        <taxon>Eukaryota</taxon>
        <taxon>Metazoa</taxon>
        <taxon>Ecdysozoa</taxon>
        <taxon>Arthropoda</taxon>
        <taxon>Hexapoda</taxon>
        <taxon>Insecta</taxon>
        <taxon>Pterygota</taxon>
        <taxon>Neoptera</taxon>
        <taxon>Paraneoptera</taxon>
        <taxon>Hemiptera</taxon>
        <taxon>Auchenorrhyncha</taxon>
        <taxon>Fulgoroidea</taxon>
        <taxon>Delphacidae</taxon>
        <taxon>Criomorphinae</taxon>
        <taxon>Laodelphax</taxon>
    </lineage>
</organism>